<evidence type="ECO:0000313" key="3">
    <source>
        <dbReference type="Proteomes" id="UP000277803"/>
    </source>
</evidence>
<proteinExistence type="predicted"/>
<dbReference type="AlphaFoldDB" id="A0A3A6WCV0"/>
<accession>A0A3A6WCV0</accession>
<comment type="caution">
    <text evidence="2">The sequence shown here is derived from an EMBL/GenBank/DDBJ whole genome shotgun (WGS) entry which is preliminary data.</text>
</comment>
<evidence type="ECO:0000256" key="1">
    <source>
        <dbReference type="SAM" id="SignalP"/>
    </source>
</evidence>
<sequence>MNRIYGCLTGVLILSAALSPVYAKDLVAHSGTSESIKEKCISSEQTNNEIEADLQRHLERMKSEDIAKGYLREEKTYAQEVSLVRGRLYHSTDKLIHDERKTTLLSYPVGSKVPCKKSLKDIDSYTDTITRKGITFRVPKGAELKVFYVDENKIALQYKLEDIEYTIEMMPLDVDHPDSKDIENKVLVDKEYNFYHTLQVYWRIWGIFDELQNPTYSAVWNNGLPGMLVDSYNPDKKSNLLFAAYDGRYAVFNQLVYNPSTSPFTHEQLRNTIEYFDSNNNPEFKAKKHRLFPNERIIRIYEY</sequence>
<gene>
    <name evidence="2" type="ORF">D2965_03775</name>
</gene>
<feature type="signal peptide" evidence="1">
    <location>
        <begin position="1"/>
        <end position="23"/>
    </location>
</feature>
<organism evidence="2 3">
    <name type="scientific">Veillonella atypica</name>
    <dbReference type="NCBI Taxonomy" id="39777"/>
    <lineage>
        <taxon>Bacteria</taxon>
        <taxon>Bacillati</taxon>
        <taxon>Bacillota</taxon>
        <taxon>Negativicutes</taxon>
        <taxon>Veillonellales</taxon>
        <taxon>Veillonellaceae</taxon>
        <taxon>Veillonella</taxon>
    </lineage>
</organism>
<dbReference type="Proteomes" id="UP000277803">
    <property type="component" value="Unassembled WGS sequence"/>
</dbReference>
<dbReference type="RefSeq" id="WP_119982328.1">
    <property type="nucleotide sequence ID" value="NZ_JAPVXY010000004.1"/>
</dbReference>
<dbReference type="EMBL" id="QXZZ01000020">
    <property type="protein sequence ID" value="RJY50838.1"/>
    <property type="molecule type" value="Genomic_DNA"/>
</dbReference>
<name>A0A3A6WCV0_9FIRM</name>
<keyword evidence="1" id="KW-0732">Signal</keyword>
<evidence type="ECO:0000313" key="2">
    <source>
        <dbReference type="EMBL" id="RJY50838.1"/>
    </source>
</evidence>
<protein>
    <submittedName>
        <fullName evidence="2">Uncharacterized protein</fullName>
    </submittedName>
</protein>
<reference evidence="2 3" key="1">
    <citation type="submission" date="2018-09" db="EMBL/GenBank/DDBJ databases">
        <title>Genome sequence of Veillonella atypica isolated from periodontal Korean patients.</title>
        <authorList>
            <person name="Lee J.-H."/>
            <person name="Moon J.-H."/>
            <person name="Shin S.-Y."/>
        </authorList>
    </citation>
    <scope>NUCLEOTIDE SEQUENCE [LARGE SCALE GENOMIC DNA]</scope>
    <source>
        <strain evidence="2 3">KHUD_V1</strain>
    </source>
</reference>
<feature type="chain" id="PRO_5017367296" evidence="1">
    <location>
        <begin position="24"/>
        <end position="303"/>
    </location>
</feature>